<reference evidence="3" key="2">
    <citation type="submission" date="2010-01" db="EMBL/GenBank/DDBJ databases">
        <title>The complete genome of Conexibacter woesei DSM 14684.</title>
        <authorList>
            <consortium name="US DOE Joint Genome Institute (JGI-PGF)"/>
            <person name="Lucas S."/>
            <person name="Copeland A."/>
            <person name="Lapidus A."/>
            <person name="Glavina del Rio T."/>
            <person name="Dalin E."/>
            <person name="Tice H."/>
            <person name="Bruce D."/>
            <person name="Goodwin L."/>
            <person name="Pitluck S."/>
            <person name="Kyrpides N."/>
            <person name="Mavromatis K."/>
            <person name="Ivanova N."/>
            <person name="Mikhailova N."/>
            <person name="Chertkov O."/>
            <person name="Brettin T."/>
            <person name="Detter J.C."/>
            <person name="Han C."/>
            <person name="Larimer F."/>
            <person name="Land M."/>
            <person name="Hauser L."/>
            <person name="Markowitz V."/>
            <person name="Cheng J.-F."/>
            <person name="Hugenholtz P."/>
            <person name="Woyke T."/>
            <person name="Wu D."/>
            <person name="Pukall R."/>
            <person name="Steenblock K."/>
            <person name="Schneider S."/>
            <person name="Klenk H.-P."/>
            <person name="Eisen J.A."/>
        </authorList>
    </citation>
    <scope>NUCLEOTIDE SEQUENCE [LARGE SCALE GENOMIC DNA]</scope>
    <source>
        <strain evidence="3">DSM 14684 / CIP 108061 / JCM 11494 / NBRC 100937 / ID131577</strain>
    </source>
</reference>
<dbReference type="eggNOG" id="COG1653">
    <property type="taxonomic scope" value="Bacteria"/>
</dbReference>
<dbReference type="AlphaFoldDB" id="D3F3K9"/>
<evidence type="ECO:0000313" key="2">
    <source>
        <dbReference type="EMBL" id="ADB52374.1"/>
    </source>
</evidence>
<dbReference type="PANTHER" id="PTHR43649:SF30">
    <property type="entry name" value="ABC TRANSPORTER SUBSTRATE-BINDING PROTEIN"/>
    <property type="match status" value="1"/>
</dbReference>
<organism evidence="2 3">
    <name type="scientific">Conexibacter woesei (strain DSM 14684 / CCUG 47730 / CIP 108061 / JCM 11494 / NBRC 100937 / ID131577)</name>
    <dbReference type="NCBI Taxonomy" id="469383"/>
    <lineage>
        <taxon>Bacteria</taxon>
        <taxon>Bacillati</taxon>
        <taxon>Actinomycetota</taxon>
        <taxon>Thermoleophilia</taxon>
        <taxon>Solirubrobacterales</taxon>
        <taxon>Conexibacteraceae</taxon>
        <taxon>Conexibacter</taxon>
    </lineage>
</organism>
<dbReference type="CDD" id="cd14748">
    <property type="entry name" value="PBP2_UgpB"/>
    <property type="match status" value="1"/>
</dbReference>
<evidence type="ECO:0000256" key="1">
    <source>
        <dbReference type="SAM" id="SignalP"/>
    </source>
</evidence>
<protein>
    <submittedName>
        <fullName evidence="2">Extracellular solute-binding protein family 1</fullName>
    </submittedName>
</protein>
<keyword evidence="3" id="KW-1185">Reference proteome</keyword>
<keyword evidence="1" id="KW-0732">Signal</keyword>
<feature type="signal peptide" evidence="1">
    <location>
        <begin position="1"/>
        <end position="20"/>
    </location>
</feature>
<dbReference type="HOGENOM" id="CLU_031285_10_5_11"/>
<dbReference type="SUPFAM" id="SSF53850">
    <property type="entry name" value="Periplasmic binding protein-like II"/>
    <property type="match status" value="1"/>
</dbReference>
<proteinExistence type="predicted"/>
<dbReference type="EMBL" id="CP001854">
    <property type="protein sequence ID" value="ADB52374.1"/>
    <property type="molecule type" value="Genomic_DNA"/>
</dbReference>
<dbReference type="PROSITE" id="PS51257">
    <property type="entry name" value="PROKAR_LIPOPROTEIN"/>
    <property type="match status" value="1"/>
</dbReference>
<dbReference type="STRING" id="469383.Cwoe_3957"/>
<dbReference type="InterPro" id="IPR050490">
    <property type="entry name" value="Bact_solute-bd_prot1"/>
</dbReference>
<feature type="chain" id="PRO_5039371775" evidence="1">
    <location>
        <begin position="21"/>
        <end position="432"/>
    </location>
</feature>
<name>D3F3K9_CONWI</name>
<reference evidence="2 3" key="1">
    <citation type="journal article" date="2010" name="Stand. Genomic Sci.">
        <title>Complete genome sequence of Conexibacter woesei type strain (ID131577).</title>
        <authorList>
            <person name="Pukall R."/>
            <person name="Lapidus A."/>
            <person name="Glavina Del Rio T."/>
            <person name="Copeland A."/>
            <person name="Tice H."/>
            <person name="Cheng J.-F."/>
            <person name="Lucas S."/>
            <person name="Chen F."/>
            <person name="Nolan M."/>
            <person name="Bruce D."/>
            <person name="Goodwin L."/>
            <person name="Pitluck S."/>
            <person name="Mavromatis K."/>
            <person name="Ivanova N."/>
            <person name="Ovchinnikova G."/>
            <person name="Pati A."/>
            <person name="Chen A."/>
            <person name="Palaniappan K."/>
            <person name="Land M."/>
            <person name="Hauser L."/>
            <person name="Chang Y.-J."/>
            <person name="Jeffries C.D."/>
            <person name="Chain P."/>
            <person name="Meincke L."/>
            <person name="Sims D."/>
            <person name="Brettin T."/>
            <person name="Detter J.C."/>
            <person name="Rohde M."/>
            <person name="Goeker M."/>
            <person name="Bristow J."/>
            <person name="Eisen J.A."/>
            <person name="Markowitz V."/>
            <person name="Kyrpides N.C."/>
            <person name="Klenk H.-P."/>
            <person name="Hugenholtz P."/>
        </authorList>
    </citation>
    <scope>NUCLEOTIDE SEQUENCE [LARGE SCALE GENOMIC DNA]</scope>
    <source>
        <strain evidence="3">DSM 14684 / CIP 108061 / JCM 11494 / NBRC 100937 / ID131577</strain>
    </source>
</reference>
<sequence precursor="true">MRRWMATGAAVMLSVLAVLSAGCGGDSAGGSGDDGVVEITFWHGQTEETATELNTLIDEFNETHPRIRVSKDAGGVQADDMLTKVTAALAGGSYPDIAYIFGPDVANVARSPKVLDLTETVRAPDWTWDDFYKPERDAVTVDGKVRAVPALADVLAVIYNKRLFADAGVPEPDGTWTWDEFRATAKQLTDRGKGVFGTSWPGVGGEDTVWRLWPMVWQLGGEILSPDGTSVGFDDDSGLRSLTTIHDLAVTDESTYIDPDPSSDRTGQLFQNGKLAMWTAGPWALLDVRVSGVEAGVARLPSYDGEPLSIAGPDNYVLFDNGSARSRAAIEFVKWLTAAEQDLRYSEATGHLPLRKSATRLPGYPAFARTWPGIPVFVESLETAKVRPTIEAYPELSDAVGKGIVSVLLDRASPADALKTMSEQANDVLASE</sequence>
<dbReference type="InterPro" id="IPR006059">
    <property type="entry name" value="SBP"/>
</dbReference>
<evidence type="ECO:0000313" key="3">
    <source>
        <dbReference type="Proteomes" id="UP000008229"/>
    </source>
</evidence>
<dbReference type="KEGG" id="cwo:Cwoe_3957"/>
<dbReference type="Proteomes" id="UP000008229">
    <property type="component" value="Chromosome"/>
</dbReference>
<dbReference type="RefSeq" id="WP_012935425.1">
    <property type="nucleotide sequence ID" value="NC_013739.1"/>
</dbReference>
<dbReference type="OrthoDB" id="3655235at2"/>
<dbReference type="Gene3D" id="3.40.190.10">
    <property type="entry name" value="Periplasmic binding protein-like II"/>
    <property type="match status" value="1"/>
</dbReference>
<gene>
    <name evidence="2" type="ordered locus">Cwoe_3957</name>
</gene>
<dbReference type="PANTHER" id="PTHR43649">
    <property type="entry name" value="ARABINOSE-BINDING PROTEIN-RELATED"/>
    <property type="match status" value="1"/>
</dbReference>
<dbReference type="Pfam" id="PF01547">
    <property type="entry name" value="SBP_bac_1"/>
    <property type="match status" value="1"/>
</dbReference>
<accession>D3F3K9</accession>